<dbReference type="SUPFAM" id="SSF52413">
    <property type="entry name" value="UDP-glucose/GDP-mannose dehydrogenase C-terminal domain"/>
    <property type="match status" value="1"/>
</dbReference>
<dbReference type="PIRSF" id="PIRSF000124">
    <property type="entry name" value="UDPglc_GDPman_dh"/>
    <property type="match status" value="1"/>
</dbReference>
<evidence type="ECO:0000313" key="14">
    <source>
        <dbReference type="Proteomes" id="UP000317288"/>
    </source>
</evidence>
<dbReference type="GO" id="GO:0006065">
    <property type="term" value="P:UDP-glucuronate biosynthetic process"/>
    <property type="evidence" value="ECO:0007669"/>
    <property type="project" value="UniProtKB-UniPathway"/>
</dbReference>
<dbReference type="Gene3D" id="3.40.50.720">
    <property type="entry name" value="NAD(P)-binding Rossmann-like Domain"/>
    <property type="match status" value="2"/>
</dbReference>
<dbReference type="GO" id="GO:0051287">
    <property type="term" value="F:NAD binding"/>
    <property type="evidence" value="ECO:0007669"/>
    <property type="project" value="InterPro"/>
</dbReference>
<evidence type="ECO:0000256" key="7">
    <source>
        <dbReference type="ARBA" id="ARBA00047473"/>
    </source>
</evidence>
<comment type="similarity">
    <text evidence="2 8">Belongs to the UDP-glucose/GDP-mannose dehydrogenase family.</text>
</comment>
<protein>
    <recommendedName>
        <fullName evidence="4 8">UDP-glucose 6-dehydrogenase</fullName>
        <ecNumber evidence="3 8">1.1.1.22</ecNumber>
    </recommendedName>
</protein>
<dbReference type="NCBIfam" id="TIGR03026">
    <property type="entry name" value="NDP-sugDHase"/>
    <property type="match status" value="1"/>
</dbReference>
<evidence type="ECO:0000256" key="10">
    <source>
        <dbReference type="PIRSR" id="PIRSR500134-2"/>
    </source>
</evidence>
<dbReference type="InterPro" id="IPR028357">
    <property type="entry name" value="UDPglc_DH_bac"/>
</dbReference>
<comment type="caution">
    <text evidence="13">The sequence shown here is derived from an EMBL/GenBank/DDBJ whole genome shotgun (WGS) entry which is preliminary data.</text>
</comment>
<dbReference type="PANTHER" id="PTHR43750:SF3">
    <property type="entry name" value="UDP-GLUCOSE 6-DEHYDROGENASE TUAD"/>
    <property type="match status" value="1"/>
</dbReference>
<evidence type="ECO:0000256" key="9">
    <source>
        <dbReference type="PIRSR" id="PIRSR500134-1"/>
    </source>
</evidence>
<dbReference type="SUPFAM" id="SSF48179">
    <property type="entry name" value="6-phosphogluconate dehydrogenase C-terminal domain-like"/>
    <property type="match status" value="1"/>
</dbReference>
<evidence type="ECO:0000256" key="3">
    <source>
        <dbReference type="ARBA" id="ARBA00012954"/>
    </source>
</evidence>
<dbReference type="InterPro" id="IPR008927">
    <property type="entry name" value="6-PGluconate_DH-like_C_sf"/>
</dbReference>
<evidence type="ECO:0000259" key="12">
    <source>
        <dbReference type="SMART" id="SM00984"/>
    </source>
</evidence>
<dbReference type="InterPro" id="IPR014027">
    <property type="entry name" value="UDP-Glc/GDP-Man_DH_C"/>
</dbReference>
<feature type="binding site" evidence="10">
    <location>
        <position position="264"/>
    </location>
    <ligand>
        <name>substrate</name>
    </ligand>
</feature>
<dbReference type="Pfam" id="PF00984">
    <property type="entry name" value="UDPG_MGDP_dh"/>
    <property type="match status" value="1"/>
</dbReference>
<dbReference type="PIRSF" id="PIRSF500134">
    <property type="entry name" value="UDPglc_DH_bac"/>
    <property type="match status" value="1"/>
</dbReference>
<proteinExistence type="inferred from homology"/>
<keyword evidence="6 8" id="KW-0520">NAD</keyword>
<dbReference type="EC" id="1.1.1.22" evidence="3 8"/>
<evidence type="ECO:0000256" key="4">
    <source>
        <dbReference type="ARBA" id="ARBA00015132"/>
    </source>
</evidence>
<name>A0A558J6A8_9GAMM</name>
<feature type="binding site" evidence="11">
    <location>
        <position position="35"/>
    </location>
    <ligand>
        <name>NAD(+)</name>
        <dbReference type="ChEBI" id="CHEBI:57540"/>
    </ligand>
</feature>
<dbReference type="EMBL" id="VNFE01000004">
    <property type="protein sequence ID" value="TVU89180.1"/>
    <property type="molecule type" value="Genomic_DNA"/>
</dbReference>
<dbReference type="PANTHER" id="PTHR43750">
    <property type="entry name" value="UDP-GLUCOSE 6-DEHYDROGENASE TUAD"/>
    <property type="match status" value="1"/>
</dbReference>
<evidence type="ECO:0000256" key="8">
    <source>
        <dbReference type="PIRNR" id="PIRNR000124"/>
    </source>
</evidence>
<dbReference type="GO" id="GO:0003979">
    <property type="term" value="F:UDP-glucose 6-dehydrogenase activity"/>
    <property type="evidence" value="ECO:0007669"/>
    <property type="project" value="UniProtKB-EC"/>
</dbReference>
<dbReference type="InterPro" id="IPR036291">
    <property type="entry name" value="NAD(P)-bd_dom_sf"/>
</dbReference>
<dbReference type="UniPathway" id="UPA00038">
    <property type="reaction ID" value="UER00491"/>
</dbReference>
<dbReference type="InterPro" id="IPR036220">
    <property type="entry name" value="UDP-Glc/GDP-Man_DH_C_sf"/>
</dbReference>
<feature type="binding site" evidence="10">
    <location>
        <position position="328"/>
    </location>
    <ligand>
        <name>substrate</name>
    </ligand>
</feature>
<comment type="catalytic activity">
    <reaction evidence="7 8">
        <text>UDP-alpha-D-glucose + 2 NAD(+) + H2O = UDP-alpha-D-glucuronate + 2 NADH + 3 H(+)</text>
        <dbReference type="Rhea" id="RHEA:23596"/>
        <dbReference type="ChEBI" id="CHEBI:15377"/>
        <dbReference type="ChEBI" id="CHEBI:15378"/>
        <dbReference type="ChEBI" id="CHEBI:57540"/>
        <dbReference type="ChEBI" id="CHEBI:57945"/>
        <dbReference type="ChEBI" id="CHEBI:58052"/>
        <dbReference type="ChEBI" id="CHEBI:58885"/>
        <dbReference type="EC" id="1.1.1.22"/>
    </reaction>
</comment>
<dbReference type="Proteomes" id="UP000317288">
    <property type="component" value="Unassembled WGS sequence"/>
</dbReference>
<comment type="pathway">
    <text evidence="1">Nucleotide-sugar biosynthesis; UDP-alpha-D-glucuronate biosynthesis; UDP-alpha-D-glucuronate from UDP-alpha-D-glucose: step 1/1.</text>
</comment>
<evidence type="ECO:0000256" key="6">
    <source>
        <dbReference type="ARBA" id="ARBA00023027"/>
    </source>
</evidence>
<dbReference type="InterPro" id="IPR017476">
    <property type="entry name" value="UDP-Glc/GDP-Man"/>
</dbReference>
<feature type="domain" description="UDP-glucose/GDP-mannose dehydrogenase C-terminal" evidence="12">
    <location>
        <begin position="321"/>
        <end position="425"/>
    </location>
</feature>
<feature type="binding site" evidence="11">
    <location>
        <position position="86"/>
    </location>
    <ligand>
        <name>NAD(+)</name>
        <dbReference type="ChEBI" id="CHEBI:57540"/>
    </ligand>
</feature>
<evidence type="ECO:0000313" key="13">
    <source>
        <dbReference type="EMBL" id="TVU89180.1"/>
    </source>
</evidence>
<dbReference type="SUPFAM" id="SSF51735">
    <property type="entry name" value="NAD(P)-binding Rossmann-fold domains"/>
    <property type="match status" value="1"/>
</dbReference>
<evidence type="ECO:0000256" key="5">
    <source>
        <dbReference type="ARBA" id="ARBA00023002"/>
    </source>
</evidence>
<feature type="active site" description="Nucleophile" evidence="9">
    <location>
        <position position="267"/>
    </location>
</feature>
<evidence type="ECO:0000256" key="1">
    <source>
        <dbReference type="ARBA" id="ARBA00004701"/>
    </source>
</evidence>
<sequence>MNVTVFGTGYVGLVQGTILAEVGHHVVCIDLDDNKVEQLRQGNIPIYEPGLESLVKENHAAGRLEFTTDAVAGVKHGQVQFIAVGTPPDEDGSADLKYVLTVAATIAEHMEQSQVIINKSTVPVGSADRVRAEVEKILARRGRDDIAFDVVSNPEFLKEGSAVADCQKPDRIIIGTECDATIEVMRELYAPFNRNHDKIIVMDVKSAELTKYAANCMLATKISFMNEMANLAERLGADIESVRKGIGSDPRIGYDFIYPGVGYGGSCFPKDLQALIHVSNAIDFDAKLLKAVESRNKEQKNTLFNKISQHFKAELKGKTFAIWGLSFKPNTDDMRDAPSRVLMEALWAAGAKVKAYDPEAMEEAQRLYERHDHLVLCGTKEAALKHADALIIVTEWQNFRAPDFDLIKSQLTEPTIFDGRNIYEPRRMKEKGFTYYSVGRPSPLLSSSTPH</sequence>
<evidence type="ECO:0000256" key="11">
    <source>
        <dbReference type="PIRSR" id="PIRSR500134-3"/>
    </source>
</evidence>
<feature type="binding site" evidence="10">
    <location>
        <position position="211"/>
    </location>
    <ligand>
        <name>substrate</name>
    </ligand>
</feature>
<dbReference type="GO" id="GO:0000271">
    <property type="term" value="P:polysaccharide biosynthetic process"/>
    <property type="evidence" value="ECO:0007669"/>
    <property type="project" value="InterPro"/>
</dbReference>
<feature type="binding site" evidence="10">
    <location>
        <begin position="256"/>
        <end position="260"/>
    </location>
    <ligand>
        <name>substrate</name>
    </ligand>
</feature>
<keyword evidence="5 8" id="KW-0560">Oxidoreductase</keyword>
<dbReference type="Gene3D" id="1.20.5.100">
    <property type="entry name" value="Cytochrome c1, transmembrane anchor, C-terminal"/>
    <property type="match status" value="1"/>
</dbReference>
<reference evidence="13 14" key="1">
    <citation type="submission" date="2019-07" db="EMBL/GenBank/DDBJ databases">
        <title>Diversity of Bacteria from Kongsfjorden, Arctic.</title>
        <authorList>
            <person name="Yu Y."/>
        </authorList>
    </citation>
    <scope>NUCLEOTIDE SEQUENCE [LARGE SCALE GENOMIC DNA]</scope>
    <source>
        <strain evidence="13 14">SM1922</strain>
    </source>
</reference>
<organism evidence="13 14">
    <name type="scientific">Vreelandella titanicae</name>
    <dbReference type="NCBI Taxonomy" id="664683"/>
    <lineage>
        <taxon>Bacteria</taxon>
        <taxon>Pseudomonadati</taxon>
        <taxon>Pseudomonadota</taxon>
        <taxon>Gammaproteobacteria</taxon>
        <taxon>Oceanospirillales</taxon>
        <taxon>Halomonadaceae</taxon>
        <taxon>Vreelandella</taxon>
    </lineage>
</organism>
<dbReference type="AlphaFoldDB" id="A0A558J6A8"/>
<evidence type="ECO:0000256" key="2">
    <source>
        <dbReference type="ARBA" id="ARBA00006601"/>
    </source>
</evidence>
<dbReference type="InterPro" id="IPR014026">
    <property type="entry name" value="UDP-Glc/GDP-Man_DH_dimer"/>
</dbReference>
<feature type="binding site" evidence="11">
    <location>
        <position position="159"/>
    </location>
    <ligand>
        <name>NAD(+)</name>
        <dbReference type="ChEBI" id="CHEBI:57540"/>
    </ligand>
</feature>
<dbReference type="InterPro" id="IPR001732">
    <property type="entry name" value="UDP-Glc/GDP-Man_DH_N"/>
</dbReference>
<feature type="binding site" evidence="11">
    <location>
        <position position="30"/>
    </location>
    <ligand>
        <name>NAD(+)</name>
        <dbReference type="ChEBI" id="CHEBI:57540"/>
    </ligand>
</feature>
<feature type="binding site" evidence="11">
    <location>
        <position position="335"/>
    </location>
    <ligand>
        <name>NAD(+)</name>
        <dbReference type="ChEBI" id="CHEBI:57540"/>
    </ligand>
</feature>
<dbReference type="Pfam" id="PF03720">
    <property type="entry name" value="UDPG_MGDP_dh_C"/>
    <property type="match status" value="1"/>
</dbReference>
<feature type="binding site" evidence="11">
    <location>
        <position position="121"/>
    </location>
    <ligand>
        <name>NAD(+)</name>
        <dbReference type="ChEBI" id="CHEBI:57540"/>
    </ligand>
</feature>
<gene>
    <name evidence="13" type="ORF">FQP89_14325</name>
</gene>
<dbReference type="SMART" id="SM00984">
    <property type="entry name" value="UDPG_MGDP_dh_C"/>
    <property type="match status" value="1"/>
</dbReference>
<dbReference type="RefSeq" id="WP_144812254.1">
    <property type="nucleotide sequence ID" value="NZ_VNFE01000004.1"/>
</dbReference>
<feature type="binding site" evidence="10">
    <location>
        <begin position="156"/>
        <end position="159"/>
    </location>
    <ligand>
        <name>substrate</name>
    </ligand>
</feature>
<dbReference type="Pfam" id="PF03721">
    <property type="entry name" value="UDPG_MGDP_dh_N"/>
    <property type="match status" value="1"/>
</dbReference>
<accession>A0A558J6A8</accession>
<feature type="binding site" evidence="11">
    <location>
        <position position="270"/>
    </location>
    <ligand>
        <name>NAD(+)</name>
        <dbReference type="ChEBI" id="CHEBI:57540"/>
    </ligand>
</feature>